<evidence type="ECO:0000259" key="3">
    <source>
        <dbReference type="PROSITE" id="PS50033"/>
    </source>
</evidence>
<evidence type="ECO:0000313" key="4">
    <source>
        <dbReference type="EMBL" id="CDF88490.1"/>
    </source>
</evidence>
<dbReference type="GO" id="GO:0043130">
    <property type="term" value="F:ubiquitin binding"/>
    <property type="evidence" value="ECO:0007669"/>
    <property type="project" value="TreeGrafter"/>
</dbReference>
<dbReference type="AlphaFoldDB" id="A0A8J2T5N6"/>
<keyword evidence="2" id="KW-1133">Transmembrane helix</keyword>
<keyword evidence="5" id="KW-1185">Reference proteome</keyword>
<dbReference type="GO" id="GO:0036503">
    <property type="term" value="P:ERAD pathway"/>
    <property type="evidence" value="ECO:0007669"/>
    <property type="project" value="TreeGrafter"/>
</dbReference>
<name>A0A8J2T5N6_ZYGB2</name>
<evidence type="ECO:0000256" key="2">
    <source>
        <dbReference type="SAM" id="Phobius"/>
    </source>
</evidence>
<feature type="region of interest" description="Disordered" evidence="1">
    <location>
        <begin position="9"/>
        <end position="43"/>
    </location>
</feature>
<dbReference type="PANTHER" id="PTHR23322:SF103">
    <property type="entry name" value="UBX DOMAIN-CONTAINING PROTEIN 3"/>
    <property type="match status" value="1"/>
</dbReference>
<evidence type="ECO:0000256" key="1">
    <source>
        <dbReference type="SAM" id="MobiDB-lite"/>
    </source>
</evidence>
<dbReference type="CDD" id="cd01767">
    <property type="entry name" value="UBX"/>
    <property type="match status" value="1"/>
</dbReference>
<dbReference type="InterPro" id="IPR050730">
    <property type="entry name" value="UBX_domain-protein"/>
</dbReference>
<proteinExistence type="predicted"/>
<reference evidence="5" key="1">
    <citation type="journal article" date="2013" name="Genome Announc.">
        <title>Genome sequence of the food spoilage yeast Zygosaccharomyces bailii CLIB 213(T).</title>
        <authorList>
            <person name="Galeote V."/>
            <person name="Bigey F."/>
            <person name="Devillers H."/>
            <person name="Neuveglise C."/>
            <person name="Dequin S."/>
        </authorList>
    </citation>
    <scope>NUCLEOTIDE SEQUENCE [LARGE SCALE GENOMIC DNA]</scope>
    <source>
        <strain evidence="5">CLIB 213 / ATCC 58445 / CBS 680 / CCRC 21525 / NBRC 1098 / NCYC 1416 / NRRL Y-2227</strain>
    </source>
</reference>
<accession>A0A8J2T5N6</accession>
<dbReference type="SMART" id="SM00166">
    <property type="entry name" value="UBX"/>
    <property type="match status" value="1"/>
</dbReference>
<dbReference type="InterPro" id="IPR001012">
    <property type="entry name" value="UBX_dom"/>
</dbReference>
<evidence type="ECO:0000313" key="5">
    <source>
        <dbReference type="Proteomes" id="UP000019375"/>
    </source>
</evidence>
<feature type="compositionally biased region" description="Acidic residues" evidence="1">
    <location>
        <begin position="28"/>
        <end position="39"/>
    </location>
</feature>
<dbReference type="SUPFAM" id="SSF52833">
    <property type="entry name" value="Thioredoxin-like"/>
    <property type="match status" value="1"/>
</dbReference>
<dbReference type="OrthoDB" id="1026733at2759"/>
<dbReference type="Gene3D" id="3.40.30.10">
    <property type="entry name" value="Glutaredoxin"/>
    <property type="match status" value="1"/>
</dbReference>
<keyword evidence="2" id="KW-0472">Membrane</keyword>
<dbReference type="SUPFAM" id="SSF54236">
    <property type="entry name" value="Ubiquitin-like"/>
    <property type="match status" value="1"/>
</dbReference>
<dbReference type="Proteomes" id="UP000019375">
    <property type="component" value="Unassembled WGS sequence"/>
</dbReference>
<dbReference type="GO" id="GO:0005783">
    <property type="term" value="C:endoplasmic reticulum"/>
    <property type="evidence" value="ECO:0007669"/>
    <property type="project" value="TreeGrafter"/>
</dbReference>
<dbReference type="EMBL" id="HG316455">
    <property type="protein sequence ID" value="CDF88490.1"/>
    <property type="molecule type" value="Genomic_DNA"/>
</dbReference>
<keyword evidence="2" id="KW-0812">Transmembrane</keyword>
<dbReference type="Gene3D" id="3.10.20.90">
    <property type="entry name" value="Phosphatidylinositol 3-kinase Catalytic Subunit, Chain A, domain 1"/>
    <property type="match status" value="1"/>
</dbReference>
<feature type="region of interest" description="Disordered" evidence="1">
    <location>
        <begin position="289"/>
        <end position="315"/>
    </location>
</feature>
<dbReference type="PANTHER" id="PTHR23322">
    <property type="entry name" value="FAS-ASSOCIATED PROTEIN"/>
    <property type="match status" value="1"/>
</dbReference>
<feature type="transmembrane region" description="Helical" evidence="2">
    <location>
        <begin position="55"/>
        <end position="78"/>
    </location>
</feature>
<dbReference type="InterPro" id="IPR006577">
    <property type="entry name" value="UAS"/>
</dbReference>
<gene>
    <name evidence="4" type="ORF">BN860_11474g</name>
</gene>
<organism evidence="4 5">
    <name type="scientific">Zygosaccharomyces bailii (strain CLIB 213 / ATCC 58445 / CBS 680 / BCRC 21525 / NBRC 1098 / NCYC 1416 / NRRL Y-2227)</name>
    <dbReference type="NCBI Taxonomy" id="1333698"/>
    <lineage>
        <taxon>Eukaryota</taxon>
        <taxon>Fungi</taxon>
        <taxon>Dikarya</taxon>
        <taxon>Ascomycota</taxon>
        <taxon>Saccharomycotina</taxon>
        <taxon>Saccharomycetes</taxon>
        <taxon>Saccharomycetales</taxon>
        <taxon>Saccharomycetaceae</taxon>
        <taxon>Zygosaccharomyces</taxon>
    </lineage>
</organism>
<feature type="compositionally biased region" description="Basic and acidic residues" evidence="1">
    <location>
        <begin position="289"/>
        <end position="312"/>
    </location>
</feature>
<protein>
    <submittedName>
        <fullName evidence="4">BN860_11474g1_1</fullName>
    </submittedName>
</protein>
<feature type="domain" description="UBX" evidence="3">
    <location>
        <begin position="337"/>
        <end position="433"/>
    </location>
</feature>
<dbReference type="SMART" id="SM00594">
    <property type="entry name" value="UAS"/>
    <property type="match status" value="1"/>
</dbReference>
<dbReference type="Pfam" id="PF00789">
    <property type="entry name" value="UBX"/>
    <property type="match status" value="1"/>
</dbReference>
<dbReference type="PROSITE" id="PS50033">
    <property type="entry name" value="UBX"/>
    <property type="match status" value="1"/>
</dbReference>
<dbReference type="InterPro" id="IPR036249">
    <property type="entry name" value="Thioredoxin-like_sf"/>
</dbReference>
<dbReference type="InterPro" id="IPR029071">
    <property type="entry name" value="Ubiquitin-like_domsf"/>
</dbReference>
<sequence>MDFVRRIIHGGDAPFTPIPGGFPGSDEQTNEPEVEEPPAEETLRHQWSKKTVLGALLRIPFVLLYYIMMWIIVLLSLLRPVCNLSGFYKRKNSRLSDPKTQLNNLLESLENESKRTLNPSMHDVDTPTYTFEALYNLENGSLSSDIVQGGYTDLLNACSEQCKFAIIYLHDSLLDNSMQYVNGLLCSEEFATLIKKYQVLLWFSEVTVSEGLQVANALKIRQFPFLGVLCLKAEKKIEVIGRLEGDIDKYNHNALENILAKGHSKLVQIRQQRQNVALQRLIREQQDSRYNESLRRDQEAARQRDSEREMQSQREQQQQNRKQWLLWRKSQLHPEPSDGSACRIAIRMDGNSRITRKFDSNLRIEEIYAYAELSLEGLLNSSESCSSPPQGYHHHYGFVLISPVPRKQLDPTTLIGDEPAIYPSGNIIMETLT</sequence>